<evidence type="ECO:0000256" key="1">
    <source>
        <dbReference type="ARBA" id="ARBA00001913"/>
    </source>
</evidence>
<evidence type="ECO:0000313" key="10">
    <source>
        <dbReference type="Proteomes" id="UP000295706"/>
    </source>
</evidence>
<evidence type="ECO:0000259" key="8">
    <source>
        <dbReference type="Pfam" id="PF00884"/>
    </source>
</evidence>
<keyword evidence="10" id="KW-1185">Reference proteome</keyword>
<dbReference type="PANTHER" id="PTHR45953">
    <property type="entry name" value="IDURONATE 2-SULFATASE"/>
    <property type="match status" value="1"/>
</dbReference>
<feature type="compositionally biased region" description="Basic and acidic residues" evidence="7">
    <location>
        <begin position="133"/>
        <end position="147"/>
    </location>
</feature>
<sequence>MKKQIFSWMLVFFSVGFTTHKPAPEKPNFLFIFVDDLVPVLGAYGHKVVKSPMIDKLSSESVQFNRAYCNVAVCGASRASLLTGIRPHFPQRYITFTSRADKDYPSATTLPKLLKDQGYYTVSNGKVFHDADDSEHGWSEKPWRPDRPQFLNPITQENQNSKTKRGPFFESADVQDNAYSDGQLAEKSILDLQRLAGSRQPFFMAVGFSKPHLPFNAPKKYYDLYKNVPLADNPFEPENIPAAAKPSKEILSYGYTDHYNTPEFHQQARHGYYACVSYIDAQIGKVLAELKRLDLEKNTVVVLLGDHGFQLGQHNYWGKHSTLHDAIHAPLILKIPGQKPAKLDQIVEFVDLYPTFCELMGIQSKHQLHGESLLPLIAGKADSWKNSVVSEWLGARALMTDRYAFAYWFEPKNKGQMMLFDHQKDPEQNKNVAALPEYSSVVKEYRMKLDKIYKELESSITPAPTK</sequence>
<dbReference type="InterPro" id="IPR017850">
    <property type="entry name" value="Alkaline_phosphatase_core_sf"/>
</dbReference>
<feature type="region of interest" description="Disordered" evidence="7">
    <location>
        <begin position="133"/>
        <end position="166"/>
    </location>
</feature>
<feature type="compositionally biased region" description="Polar residues" evidence="7">
    <location>
        <begin position="152"/>
        <end position="161"/>
    </location>
</feature>
<dbReference type="Gene3D" id="3.40.720.10">
    <property type="entry name" value="Alkaline Phosphatase, subunit A"/>
    <property type="match status" value="1"/>
</dbReference>
<keyword evidence="4" id="KW-0732">Signal</keyword>
<evidence type="ECO:0000256" key="5">
    <source>
        <dbReference type="ARBA" id="ARBA00022801"/>
    </source>
</evidence>
<evidence type="ECO:0000256" key="3">
    <source>
        <dbReference type="ARBA" id="ARBA00022723"/>
    </source>
</evidence>
<dbReference type="Proteomes" id="UP000295706">
    <property type="component" value="Unassembled WGS sequence"/>
</dbReference>
<accession>A0A4R4K8E4</accession>
<dbReference type="InterPro" id="IPR035874">
    <property type="entry name" value="IDS"/>
</dbReference>
<dbReference type="AlphaFoldDB" id="A0A4R4K8E4"/>
<feature type="domain" description="Sulfatase N-terminal" evidence="8">
    <location>
        <begin position="27"/>
        <end position="362"/>
    </location>
</feature>
<keyword evidence="6" id="KW-0106">Calcium</keyword>
<dbReference type="OrthoDB" id="9763552at2"/>
<dbReference type="PANTHER" id="PTHR45953:SF1">
    <property type="entry name" value="IDURONATE 2-SULFATASE"/>
    <property type="match status" value="1"/>
</dbReference>
<comment type="cofactor">
    <cofactor evidence="1">
        <name>Ca(2+)</name>
        <dbReference type="ChEBI" id="CHEBI:29108"/>
    </cofactor>
</comment>
<dbReference type="SUPFAM" id="SSF53649">
    <property type="entry name" value="Alkaline phosphatase-like"/>
    <property type="match status" value="1"/>
</dbReference>
<evidence type="ECO:0000256" key="6">
    <source>
        <dbReference type="ARBA" id="ARBA00022837"/>
    </source>
</evidence>
<dbReference type="InterPro" id="IPR000917">
    <property type="entry name" value="Sulfatase_N"/>
</dbReference>
<comment type="caution">
    <text evidence="9">The sequence shown here is derived from an EMBL/GenBank/DDBJ whole genome shotgun (WGS) entry which is preliminary data.</text>
</comment>
<gene>
    <name evidence="9" type="ORF">EZE20_17320</name>
</gene>
<proteinExistence type="inferred from homology"/>
<keyword evidence="5" id="KW-0378">Hydrolase</keyword>
<dbReference type="EMBL" id="SMJU01000011">
    <property type="protein sequence ID" value="TDB62701.1"/>
    <property type="molecule type" value="Genomic_DNA"/>
</dbReference>
<evidence type="ECO:0000256" key="7">
    <source>
        <dbReference type="SAM" id="MobiDB-lite"/>
    </source>
</evidence>
<dbReference type="Pfam" id="PF00884">
    <property type="entry name" value="Sulfatase"/>
    <property type="match status" value="1"/>
</dbReference>
<dbReference type="CDD" id="cd16030">
    <property type="entry name" value="iduronate-2-sulfatase"/>
    <property type="match status" value="1"/>
</dbReference>
<organism evidence="9 10">
    <name type="scientific">Arundinibacter roseus</name>
    <dbReference type="NCBI Taxonomy" id="2070510"/>
    <lineage>
        <taxon>Bacteria</taxon>
        <taxon>Pseudomonadati</taxon>
        <taxon>Bacteroidota</taxon>
        <taxon>Cytophagia</taxon>
        <taxon>Cytophagales</taxon>
        <taxon>Spirosomataceae</taxon>
        <taxon>Arundinibacter</taxon>
    </lineage>
</organism>
<dbReference type="GO" id="GO:0005737">
    <property type="term" value="C:cytoplasm"/>
    <property type="evidence" value="ECO:0007669"/>
    <property type="project" value="TreeGrafter"/>
</dbReference>
<keyword evidence="3" id="KW-0479">Metal-binding</keyword>
<evidence type="ECO:0000256" key="2">
    <source>
        <dbReference type="ARBA" id="ARBA00008779"/>
    </source>
</evidence>
<protein>
    <submittedName>
        <fullName evidence="9">DUF4976 domain-containing protein</fullName>
    </submittedName>
</protein>
<name>A0A4R4K8E4_9BACT</name>
<reference evidence="9 10" key="1">
    <citation type="submission" date="2019-02" db="EMBL/GenBank/DDBJ databases">
        <title>Arundinibacter roseus gen. nov., sp. nov., a new member of the family Cytophagaceae.</title>
        <authorList>
            <person name="Szuroczki S."/>
            <person name="Khayer B."/>
            <person name="Sproer C."/>
            <person name="Toumi M."/>
            <person name="Szabo A."/>
            <person name="Felfoldi T."/>
            <person name="Schumann P."/>
            <person name="Toth E."/>
        </authorList>
    </citation>
    <scope>NUCLEOTIDE SEQUENCE [LARGE SCALE GENOMIC DNA]</scope>
    <source>
        <strain evidence="9 10">DMA-k-7a</strain>
    </source>
</reference>
<dbReference type="RefSeq" id="WP_132119989.1">
    <property type="nucleotide sequence ID" value="NZ_SMJU01000011.1"/>
</dbReference>
<dbReference type="GO" id="GO:0046872">
    <property type="term" value="F:metal ion binding"/>
    <property type="evidence" value="ECO:0007669"/>
    <property type="project" value="UniProtKB-KW"/>
</dbReference>
<evidence type="ECO:0000256" key="4">
    <source>
        <dbReference type="ARBA" id="ARBA00022729"/>
    </source>
</evidence>
<comment type="similarity">
    <text evidence="2">Belongs to the sulfatase family.</text>
</comment>
<dbReference type="GO" id="GO:0004423">
    <property type="term" value="F:iduronate-2-sulfatase activity"/>
    <property type="evidence" value="ECO:0007669"/>
    <property type="project" value="InterPro"/>
</dbReference>
<evidence type="ECO:0000313" key="9">
    <source>
        <dbReference type="EMBL" id="TDB62701.1"/>
    </source>
</evidence>